<gene>
    <name evidence="8" type="ORF">GCM10025866_26710</name>
</gene>
<dbReference type="SUPFAM" id="SSF53067">
    <property type="entry name" value="Actin-like ATPase domain"/>
    <property type="match status" value="2"/>
</dbReference>
<dbReference type="PROSITE" id="PS01036">
    <property type="entry name" value="HSP70_3"/>
    <property type="match status" value="1"/>
</dbReference>
<evidence type="ECO:0000256" key="5">
    <source>
        <dbReference type="ARBA" id="ARBA00023186"/>
    </source>
</evidence>
<evidence type="ECO:0000256" key="2">
    <source>
        <dbReference type="ARBA" id="ARBA00022741"/>
    </source>
</evidence>
<evidence type="ECO:0000256" key="6">
    <source>
        <dbReference type="RuleBase" id="RU003322"/>
    </source>
</evidence>
<feature type="compositionally biased region" description="Basic and acidic residues" evidence="7">
    <location>
        <begin position="524"/>
        <end position="540"/>
    </location>
</feature>
<keyword evidence="5" id="KW-0143">Chaperone</keyword>
<dbReference type="InterPro" id="IPR018181">
    <property type="entry name" value="Heat_shock_70_CS"/>
</dbReference>
<evidence type="ECO:0000256" key="7">
    <source>
        <dbReference type="SAM" id="MobiDB-lite"/>
    </source>
</evidence>
<name>A0ABM8GEM1_9MICO</name>
<keyword evidence="4" id="KW-0346">Stress response</keyword>
<reference evidence="9" key="1">
    <citation type="journal article" date="2019" name="Int. J. Syst. Evol. Microbiol.">
        <title>The Global Catalogue of Microorganisms (GCM) 10K type strain sequencing project: providing services to taxonomists for standard genome sequencing and annotation.</title>
        <authorList>
            <consortium name="The Broad Institute Genomics Platform"/>
            <consortium name="The Broad Institute Genome Sequencing Center for Infectious Disease"/>
            <person name="Wu L."/>
            <person name="Ma J."/>
        </authorList>
    </citation>
    <scope>NUCLEOTIDE SEQUENCE [LARGE SCALE GENOMIC DNA]</scope>
    <source>
        <strain evidence="9">NBRC 108725</strain>
    </source>
</reference>
<feature type="region of interest" description="Disordered" evidence="7">
    <location>
        <begin position="442"/>
        <end position="540"/>
    </location>
</feature>
<keyword evidence="2 6" id="KW-0547">Nucleotide-binding</keyword>
<proteinExistence type="inferred from homology"/>
<dbReference type="Gene3D" id="3.30.420.40">
    <property type="match status" value="2"/>
</dbReference>
<dbReference type="PRINTS" id="PR00301">
    <property type="entry name" value="HEATSHOCK70"/>
</dbReference>
<dbReference type="Pfam" id="PF00012">
    <property type="entry name" value="HSP70"/>
    <property type="match status" value="1"/>
</dbReference>
<evidence type="ECO:0000313" key="8">
    <source>
        <dbReference type="EMBL" id="BDZ46762.1"/>
    </source>
</evidence>
<dbReference type="PANTHER" id="PTHR19375">
    <property type="entry name" value="HEAT SHOCK PROTEIN 70KDA"/>
    <property type="match status" value="1"/>
</dbReference>
<protein>
    <submittedName>
        <fullName evidence="8">Molecular chaperone DnaK</fullName>
    </submittedName>
</protein>
<dbReference type="InterPro" id="IPR013126">
    <property type="entry name" value="Hsp_70_fam"/>
</dbReference>
<organism evidence="8 9">
    <name type="scientific">Naasia aerilata</name>
    <dbReference type="NCBI Taxonomy" id="1162966"/>
    <lineage>
        <taxon>Bacteria</taxon>
        <taxon>Bacillati</taxon>
        <taxon>Actinomycetota</taxon>
        <taxon>Actinomycetes</taxon>
        <taxon>Micrococcales</taxon>
        <taxon>Microbacteriaceae</taxon>
        <taxon>Naasia</taxon>
    </lineage>
</organism>
<comment type="similarity">
    <text evidence="1 6">Belongs to the heat shock protein 70 family.</text>
</comment>
<evidence type="ECO:0000256" key="4">
    <source>
        <dbReference type="ARBA" id="ARBA00023016"/>
    </source>
</evidence>
<dbReference type="Gene3D" id="3.90.640.10">
    <property type="entry name" value="Actin, Chain A, domain 4"/>
    <property type="match status" value="1"/>
</dbReference>
<evidence type="ECO:0000256" key="3">
    <source>
        <dbReference type="ARBA" id="ARBA00022840"/>
    </source>
</evidence>
<dbReference type="Proteomes" id="UP001321498">
    <property type="component" value="Chromosome"/>
</dbReference>
<evidence type="ECO:0000256" key="1">
    <source>
        <dbReference type="ARBA" id="ARBA00007381"/>
    </source>
</evidence>
<dbReference type="InterPro" id="IPR043129">
    <property type="entry name" value="ATPase_NBD"/>
</dbReference>
<evidence type="ECO:0000313" key="9">
    <source>
        <dbReference type="Proteomes" id="UP001321498"/>
    </source>
</evidence>
<dbReference type="EMBL" id="AP027731">
    <property type="protein sequence ID" value="BDZ46762.1"/>
    <property type="molecule type" value="Genomic_DNA"/>
</dbReference>
<sequence length="540" mass="55636">MLAVDEPSAVPLPVQLGSQRSVVPSVAFVPENGRILVGEAAERRGRAAPDRLVREFKSRIGDAVPIVVGDLSLPAEELYAAVARWVVDRVEEREGAAPEAVALTHPAAWGSYKLGLVSAALREVGLDDVLLVTEPEAAARHYAGQERVAAGAAVAVYDLGGGTFDVAVVRAGDRDRFAVLGRPQGIEQLGGRDFDDAVVRHVTGALQERLEGLDAEDPEVLLALARLRSDCVEAKEALSFDGEATIPVMLPGLHTQVRLVRGEFEGMIEEAIRDTIALLASAAESAGLDVQDLSVVLLVGGSSRIPLVAELVSEELGRPVAVDTDPKAAISLGAAAAAAAALRPVELPVGASTEPVPTPTEPIALPYAPHPPRFGAGVAAFASGGGDLSSLRTRAVLLAAAAIAGVLVFAGPASPTAVGNDPFASEAAHAEGNGSDAVAATELPAESPSASDAQSAPAPEDTTLDLVTAPDEGASPVFTPVSMTQPAPSAGTPAGGTGGRPPRLQRRRAEQGRPRTPSPIRATPLRERTRAREREPATAR</sequence>
<keyword evidence="3 6" id="KW-0067">ATP-binding</keyword>
<keyword evidence="9" id="KW-1185">Reference proteome</keyword>
<feature type="compositionally biased region" description="Low complexity" evidence="7">
    <location>
        <begin position="444"/>
        <end position="461"/>
    </location>
</feature>
<accession>A0ABM8GEM1</accession>